<organism evidence="1 2">
    <name type="scientific">Mycetocola reblochoni</name>
    <dbReference type="NCBI Taxonomy" id="331618"/>
    <lineage>
        <taxon>Bacteria</taxon>
        <taxon>Bacillati</taxon>
        <taxon>Actinomycetota</taxon>
        <taxon>Actinomycetes</taxon>
        <taxon>Micrococcales</taxon>
        <taxon>Microbacteriaceae</taxon>
        <taxon>Mycetocola</taxon>
    </lineage>
</organism>
<gene>
    <name evidence="1" type="ORF">D9V30_02270</name>
</gene>
<sequence>MTETPGIDTEAYLVQAGRLKGGEVSRDEFFDGIRGLRFLLLVSGDPLVGTPSPVVLSDPSGAQRIVVESGSQPSAAARVSATHALTLRFSDIVAGTAAGVGILVDPAGSGFEGAPDAVVRLHERWTSAA</sequence>
<dbReference type="EMBL" id="RCUW01000001">
    <property type="protein sequence ID" value="RLP71258.1"/>
    <property type="molecule type" value="Genomic_DNA"/>
</dbReference>
<proteinExistence type="predicted"/>
<dbReference type="Proteomes" id="UP000275395">
    <property type="component" value="Unassembled WGS sequence"/>
</dbReference>
<dbReference type="RefSeq" id="WP_087138381.1">
    <property type="nucleotide sequence ID" value="NZ_JBQDRQ010000093.1"/>
</dbReference>
<evidence type="ECO:0000313" key="2">
    <source>
        <dbReference type="Proteomes" id="UP000275395"/>
    </source>
</evidence>
<comment type="caution">
    <text evidence="1">The sequence shown here is derived from an EMBL/GenBank/DDBJ whole genome shotgun (WGS) entry which is preliminary data.</text>
</comment>
<accession>A0A3L6ZTX7</accession>
<dbReference type="AlphaFoldDB" id="A0A3L6ZTX7"/>
<evidence type="ECO:0000313" key="1">
    <source>
        <dbReference type="EMBL" id="RLP71258.1"/>
    </source>
</evidence>
<name>A0A3L6ZTX7_9MICO</name>
<reference evidence="1 2" key="1">
    <citation type="submission" date="2018-10" db="EMBL/GenBank/DDBJ databases">
        <authorList>
            <person name="Li J."/>
        </authorList>
    </citation>
    <scope>NUCLEOTIDE SEQUENCE [LARGE SCALE GENOMIC DNA]</scope>
    <source>
        <strain evidence="1 2">JCM 30549</strain>
    </source>
</reference>
<protein>
    <submittedName>
        <fullName evidence="1">Uncharacterized protein</fullName>
    </submittedName>
</protein>